<dbReference type="AlphaFoldDB" id="M7BJ65"/>
<dbReference type="Proteomes" id="UP000031443">
    <property type="component" value="Unassembled WGS sequence"/>
</dbReference>
<accession>M7BJ65</accession>
<protein>
    <submittedName>
        <fullName evidence="1">Uncharacterized protein</fullName>
    </submittedName>
</protein>
<dbReference type="EMBL" id="KB520916">
    <property type="protein sequence ID" value="EMP37946.1"/>
    <property type="molecule type" value="Genomic_DNA"/>
</dbReference>
<reference evidence="2" key="1">
    <citation type="journal article" date="2013" name="Nat. Genet.">
        <title>The draft genomes of soft-shell turtle and green sea turtle yield insights into the development and evolution of the turtle-specific body plan.</title>
        <authorList>
            <person name="Wang Z."/>
            <person name="Pascual-Anaya J."/>
            <person name="Zadissa A."/>
            <person name="Li W."/>
            <person name="Niimura Y."/>
            <person name="Huang Z."/>
            <person name="Li C."/>
            <person name="White S."/>
            <person name="Xiong Z."/>
            <person name="Fang D."/>
            <person name="Wang B."/>
            <person name="Ming Y."/>
            <person name="Chen Y."/>
            <person name="Zheng Y."/>
            <person name="Kuraku S."/>
            <person name="Pignatelli M."/>
            <person name="Herrero J."/>
            <person name="Beal K."/>
            <person name="Nozawa M."/>
            <person name="Li Q."/>
            <person name="Wang J."/>
            <person name="Zhang H."/>
            <person name="Yu L."/>
            <person name="Shigenobu S."/>
            <person name="Wang J."/>
            <person name="Liu J."/>
            <person name="Flicek P."/>
            <person name="Searle S."/>
            <person name="Wang J."/>
            <person name="Kuratani S."/>
            <person name="Yin Y."/>
            <person name="Aken B."/>
            <person name="Zhang G."/>
            <person name="Irie N."/>
        </authorList>
    </citation>
    <scope>NUCLEOTIDE SEQUENCE [LARGE SCALE GENOMIC DNA]</scope>
</reference>
<gene>
    <name evidence="1" type="ORF">UY3_04838</name>
</gene>
<proteinExistence type="predicted"/>
<organism evidence="1 2">
    <name type="scientific">Chelonia mydas</name>
    <name type="common">Green sea-turtle</name>
    <name type="synonym">Chelonia agassizi</name>
    <dbReference type="NCBI Taxonomy" id="8469"/>
    <lineage>
        <taxon>Eukaryota</taxon>
        <taxon>Metazoa</taxon>
        <taxon>Chordata</taxon>
        <taxon>Craniata</taxon>
        <taxon>Vertebrata</taxon>
        <taxon>Euteleostomi</taxon>
        <taxon>Archelosauria</taxon>
        <taxon>Testudinata</taxon>
        <taxon>Testudines</taxon>
        <taxon>Cryptodira</taxon>
        <taxon>Durocryptodira</taxon>
        <taxon>Americhelydia</taxon>
        <taxon>Chelonioidea</taxon>
        <taxon>Cheloniidae</taxon>
        <taxon>Chelonia</taxon>
    </lineage>
</organism>
<evidence type="ECO:0000313" key="1">
    <source>
        <dbReference type="EMBL" id="EMP37946.1"/>
    </source>
</evidence>
<name>M7BJ65_CHEMY</name>
<evidence type="ECO:0000313" key="2">
    <source>
        <dbReference type="Proteomes" id="UP000031443"/>
    </source>
</evidence>
<keyword evidence="2" id="KW-1185">Reference proteome</keyword>
<sequence>MQLYRCSVALWRCFKQTGESSPIDLVTPAPVSGGSYVSGRSSPVDIVLSSPALRSALTGMLAFNVFSECNGNLNKRTQVIGNAIS</sequence>